<dbReference type="EMBL" id="DVMJ01000020">
    <property type="protein sequence ID" value="HIU13007.1"/>
    <property type="molecule type" value="Genomic_DNA"/>
</dbReference>
<dbReference type="PROSITE" id="PS00572">
    <property type="entry name" value="GLYCOSYL_HYDROL_F1_1"/>
    <property type="match status" value="1"/>
</dbReference>
<dbReference type="PRINTS" id="PR00131">
    <property type="entry name" value="GLHYDRLASE1"/>
</dbReference>
<gene>
    <name evidence="6" type="ORF">IAD15_02940</name>
</gene>
<dbReference type="InterPro" id="IPR001360">
    <property type="entry name" value="Glyco_hydro_1"/>
</dbReference>
<reference evidence="6" key="2">
    <citation type="journal article" date="2021" name="PeerJ">
        <title>Extensive microbial diversity within the chicken gut microbiome revealed by metagenomics and culture.</title>
        <authorList>
            <person name="Gilroy R."/>
            <person name="Ravi A."/>
            <person name="Getino M."/>
            <person name="Pursley I."/>
            <person name="Horton D.L."/>
            <person name="Alikhan N.F."/>
            <person name="Baker D."/>
            <person name="Gharbi K."/>
            <person name="Hall N."/>
            <person name="Watson M."/>
            <person name="Adriaenssens E.M."/>
            <person name="Foster-Nyarko E."/>
            <person name="Jarju S."/>
            <person name="Secka A."/>
            <person name="Antonio M."/>
            <person name="Oren A."/>
            <person name="Chaudhuri R.R."/>
            <person name="La Ragione R."/>
            <person name="Hildebrand F."/>
            <person name="Pallen M.J."/>
        </authorList>
    </citation>
    <scope>NUCLEOTIDE SEQUENCE</scope>
    <source>
        <strain evidence="6">CHK195-11698</strain>
    </source>
</reference>
<dbReference type="PANTHER" id="PTHR10353:SF122">
    <property type="entry name" value="6-PHOSPHO-BETA-GLUCOSIDASE ASCB-RELATED"/>
    <property type="match status" value="1"/>
</dbReference>
<dbReference type="AlphaFoldDB" id="A0A9D1HLR0"/>
<name>A0A9D1HLR0_9FIRM</name>
<dbReference type="GO" id="GO:0005829">
    <property type="term" value="C:cytosol"/>
    <property type="evidence" value="ECO:0007669"/>
    <property type="project" value="TreeGrafter"/>
</dbReference>
<evidence type="ECO:0000256" key="4">
    <source>
        <dbReference type="PROSITE-ProRule" id="PRU10055"/>
    </source>
</evidence>
<dbReference type="GO" id="GO:0016052">
    <property type="term" value="P:carbohydrate catabolic process"/>
    <property type="evidence" value="ECO:0007669"/>
    <property type="project" value="TreeGrafter"/>
</dbReference>
<dbReference type="SUPFAM" id="SSF51445">
    <property type="entry name" value="(Trans)glycosidases"/>
    <property type="match status" value="1"/>
</dbReference>
<comment type="similarity">
    <text evidence="1 5">Belongs to the glycosyl hydrolase 1 family.</text>
</comment>
<protein>
    <submittedName>
        <fullName evidence="6">Family 1 glycosylhydrolase</fullName>
    </submittedName>
</protein>
<evidence type="ECO:0000313" key="6">
    <source>
        <dbReference type="EMBL" id="HIU13007.1"/>
    </source>
</evidence>
<comment type="caution">
    <text evidence="6">The sequence shown here is derived from an EMBL/GenBank/DDBJ whole genome shotgun (WGS) entry which is preliminary data.</text>
</comment>
<dbReference type="Pfam" id="PF00232">
    <property type="entry name" value="Glyco_hydro_1"/>
    <property type="match status" value="2"/>
</dbReference>
<organism evidence="6 7">
    <name type="scientific">Candidatus Fimiplasma intestinipullorum</name>
    <dbReference type="NCBI Taxonomy" id="2840825"/>
    <lineage>
        <taxon>Bacteria</taxon>
        <taxon>Bacillati</taxon>
        <taxon>Bacillota</taxon>
        <taxon>Clostridia</taxon>
        <taxon>Eubacteriales</taxon>
        <taxon>Candidatus Fimiplasma</taxon>
    </lineage>
</organism>
<keyword evidence="3" id="KW-0326">Glycosidase</keyword>
<evidence type="ECO:0000256" key="5">
    <source>
        <dbReference type="RuleBase" id="RU003690"/>
    </source>
</evidence>
<dbReference type="InterPro" id="IPR017853">
    <property type="entry name" value="GH"/>
</dbReference>
<evidence type="ECO:0000256" key="1">
    <source>
        <dbReference type="ARBA" id="ARBA00010838"/>
    </source>
</evidence>
<reference evidence="6" key="1">
    <citation type="submission" date="2020-10" db="EMBL/GenBank/DDBJ databases">
        <authorList>
            <person name="Gilroy R."/>
        </authorList>
    </citation>
    <scope>NUCLEOTIDE SEQUENCE</scope>
    <source>
        <strain evidence="6">CHK195-11698</strain>
    </source>
</reference>
<dbReference type="GO" id="GO:0008422">
    <property type="term" value="F:beta-glucosidase activity"/>
    <property type="evidence" value="ECO:0007669"/>
    <property type="project" value="TreeGrafter"/>
</dbReference>
<evidence type="ECO:0000256" key="3">
    <source>
        <dbReference type="ARBA" id="ARBA00023295"/>
    </source>
</evidence>
<accession>A0A9D1HLR0</accession>
<evidence type="ECO:0000313" key="7">
    <source>
        <dbReference type="Proteomes" id="UP000824175"/>
    </source>
</evidence>
<feature type="active site" description="Nucleophile" evidence="4">
    <location>
        <position position="378"/>
    </location>
</feature>
<dbReference type="Gene3D" id="3.20.20.80">
    <property type="entry name" value="Glycosidases"/>
    <property type="match status" value="1"/>
</dbReference>
<evidence type="ECO:0000256" key="2">
    <source>
        <dbReference type="ARBA" id="ARBA00022801"/>
    </source>
</evidence>
<keyword evidence="2" id="KW-0378">Hydrolase</keyword>
<dbReference type="InterPro" id="IPR018120">
    <property type="entry name" value="Glyco_hydro_1_AS"/>
</dbReference>
<dbReference type="PANTHER" id="PTHR10353">
    <property type="entry name" value="GLYCOSYL HYDROLASE"/>
    <property type="match status" value="1"/>
</dbReference>
<dbReference type="Proteomes" id="UP000824175">
    <property type="component" value="Unassembled WGS sequence"/>
</dbReference>
<proteinExistence type="inferred from homology"/>
<sequence>MKFPETFLWGGATADFQYEGGFNEGGRGLITHDFVTDGAVDRPRMISVQLEDGSRAMVENRTSLPDGAKGKLYDDIYYPSHQAVDFYHHYKEDIALMAEMGFTVYRFSICWSRIYPTGDEETPNEAGLQFYEDVIDECLKHHIEPLITICHDEIPYYLAETYDGWSSRHVIDCYEKLCHTLFSRFKGKVKYWLSFNELNAVRGYAMMGTHKADDQTHFQAMHHIFLASARCVKLAHEMMPGSMVGTMYALSAIYPKTCKPEDIFAAMDARRQSLFFIDVMARGYYPNYSIEMMRKRNVTIHKEPEDDQWLRQYPIDYVTFSYYRSTTVDAQTKIDIMGGDPNPYLETTPWGWPIDPQGLRYVLNEIYDRYQKPLFVVENGLGAVDVMEPDGSIDDTYRIQYLADHIEEMKKAVCIDHVPCLGYTMWGWMDLVSLSTGEMKKRYGFVYVDMDDKGNGTLKRSKKKSFDWFKKVIATQGEDLSFE</sequence>